<protein>
    <submittedName>
        <fullName evidence="2">Uncharacterized protein</fullName>
    </submittedName>
</protein>
<feature type="region of interest" description="Disordered" evidence="1">
    <location>
        <begin position="83"/>
        <end position="149"/>
    </location>
</feature>
<feature type="compositionally biased region" description="Basic residues" evidence="1">
    <location>
        <begin position="83"/>
        <end position="95"/>
    </location>
</feature>
<evidence type="ECO:0000313" key="2">
    <source>
        <dbReference type="EMBL" id="TKW06429.1"/>
    </source>
</evidence>
<dbReference type="Gramene" id="TKW06429">
    <property type="protein sequence ID" value="TKW06429"/>
    <property type="gene ID" value="SEVIR_7G242100v2"/>
</dbReference>
<proteinExistence type="predicted"/>
<keyword evidence="3" id="KW-1185">Reference proteome</keyword>
<feature type="compositionally biased region" description="Pro residues" evidence="1">
    <location>
        <begin position="104"/>
        <end position="119"/>
    </location>
</feature>
<evidence type="ECO:0000313" key="3">
    <source>
        <dbReference type="Proteomes" id="UP000298652"/>
    </source>
</evidence>
<organism evidence="2 3">
    <name type="scientific">Setaria viridis</name>
    <name type="common">Green bristlegrass</name>
    <name type="synonym">Setaria italica subsp. viridis</name>
    <dbReference type="NCBI Taxonomy" id="4556"/>
    <lineage>
        <taxon>Eukaryota</taxon>
        <taxon>Viridiplantae</taxon>
        <taxon>Streptophyta</taxon>
        <taxon>Embryophyta</taxon>
        <taxon>Tracheophyta</taxon>
        <taxon>Spermatophyta</taxon>
        <taxon>Magnoliopsida</taxon>
        <taxon>Liliopsida</taxon>
        <taxon>Poales</taxon>
        <taxon>Poaceae</taxon>
        <taxon>PACMAD clade</taxon>
        <taxon>Panicoideae</taxon>
        <taxon>Panicodae</taxon>
        <taxon>Paniceae</taxon>
        <taxon>Cenchrinae</taxon>
        <taxon>Setaria</taxon>
    </lineage>
</organism>
<sequence>MARSLPANHRSRTTPRAGALHGRSATPARWPLPSHHPAAQCVESLRLASHPLPFPLPAIKDLVPMPLPAARPHTAVRHCRRFRAPTSGHPHRHLRASVPSPTTTSPPPPHNRPPPPPSSLAPEQKRPRRHCSIARPRRPFSDPEPHINPVVGESLIASVPSAHDLAAEPHQNRASRAAGWPRGHIASYGFVLGALVQNLGA</sequence>
<dbReference type="AlphaFoldDB" id="A0A4U6TZS1"/>
<evidence type="ECO:0000256" key="1">
    <source>
        <dbReference type="SAM" id="MobiDB-lite"/>
    </source>
</evidence>
<dbReference type="EMBL" id="CM016558">
    <property type="protein sequence ID" value="TKW06429.1"/>
    <property type="molecule type" value="Genomic_DNA"/>
</dbReference>
<accession>A0A4U6TZS1</accession>
<gene>
    <name evidence="2" type="ORF">SEVIR_7G242100v2</name>
</gene>
<dbReference type="Proteomes" id="UP000298652">
    <property type="component" value="Chromosome 7"/>
</dbReference>
<feature type="region of interest" description="Disordered" evidence="1">
    <location>
        <begin position="1"/>
        <end position="33"/>
    </location>
</feature>
<reference evidence="2" key="1">
    <citation type="submission" date="2019-03" db="EMBL/GenBank/DDBJ databases">
        <title>WGS assembly of Setaria viridis.</title>
        <authorList>
            <person name="Huang P."/>
            <person name="Jenkins J."/>
            <person name="Grimwood J."/>
            <person name="Barry K."/>
            <person name="Healey A."/>
            <person name="Mamidi S."/>
            <person name="Sreedasyam A."/>
            <person name="Shu S."/>
            <person name="Feldman M."/>
            <person name="Wu J."/>
            <person name="Yu Y."/>
            <person name="Chen C."/>
            <person name="Johnson J."/>
            <person name="Rokhsar D."/>
            <person name="Baxter I."/>
            <person name="Schmutz J."/>
            <person name="Brutnell T."/>
            <person name="Kellogg E."/>
        </authorList>
    </citation>
    <scope>NUCLEOTIDE SEQUENCE [LARGE SCALE GENOMIC DNA]</scope>
</reference>
<feature type="compositionally biased region" description="Basic residues" evidence="1">
    <location>
        <begin position="126"/>
        <end position="138"/>
    </location>
</feature>
<name>A0A4U6TZS1_SETVI</name>